<dbReference type="Pfam" id="PF00126">
    <property type="entry name" value="HTH_1"/>
    <property type="match status" value="1"/>
</dbReference>
<keyword evidence="4" id="KW-0804">Transcription</keyword>
<reference evidence="6 7" key="1">
    <citation type="submission" date="2018-08" db="EMBL/GenBank/DDBJ databases">
        <title>Hydrogenophaga sp. LA-38 isolated from sludge.</title>
        <authorList>
            <person name="Im W.-T."/>
        </authorList>
    </citation>
    <scope>NUCLEOTIDE SEQUENCE [LARGE SCALE GENOMIC DNA]</scope>
    <source>
        <strain evidence="6 7">LA-38</strain>
    </source>
</reference>
<dbReference type="PROSITE" id="PS50931">
    <property type="entry name" value="HTH_LYSR"/>
    <property type="match status" value="1"/>
</dbReference>
<name>A0A372EMN2_9BURK</name>
<dbReference type="AlphaFoldDB" id="A0A372EMN2"/>
<sequence length="329" mass="35666">MASFKIFEHKHPQMPAPISARSALSAENLALVEAVSRLGSMAAAARDLGMVPSALTYRIRQIEDALDVLLFDRSARRAMLTPAGEELLRAGEFLLNEFDAVARRVKRVATGWEPQFTIAADALISRATLFELCESFYATGAPTRLRLRAETLSGTLEALQNGLADIALGVAADSVGPGLQAAPLGTAGFVYAVAPHHPLARVAATLTEEHMRQHRAVAVADSTQRGRGVSHNLLPGQDVLTVPTMQHKLEAQLRGLGAGFLPTALAQPFINAGRLVVKPVQQGERSFRVAYAWRQTRHAADGARALRWWLDHLKHAGTREALLNNHHQS</sequence>
<dbReference type="GO" id="GO:0000976">
    <property type="term" value="F:transcription cis-regulatory region binding"/>
    <property type="evidence" value="ECO:0007669"/>
    <property type="project" value="TreeGrafter"/>
</dbReference>
<dbReference type="EMBL" id="QVLS01000002">
    <property type="protein sequence ID" value="RFP80924.1"/>
    <property type="molecule type" value="Genomic_DNA"/>
</dbReference>
<keyword evidence="2" id="KW-0805">Transcription regulation</keyword>
<dbReference type="InterPro" id="IPR005119">
    <property type="entry name" value="LysR_subst-bd"/>
</dbReference>
<keyword evidence="3" id="KW-0238">DNA-binding</keyword>
<evidence type="ECO:0000313" key="7">
    <source>
        <dbReference type="Proteomes" id="UP000261931"/>
    </source>
</evidence>
<dbReference type="InterPro" id="IPR036390">
    <property type="entry name" value="WH_DNA-bd_sf"/>
</dbReference>
<evidence type="ECO:0000256" key="4">
    <source>
        <dbReference type="ARBA" id="ARBA00023163"/>
    </source>
</evidence>
<comment type="caution">
    <text evidence="6">The sequence shown here is derived from an EMBL/GenBank/DDBJ whole genome shotgun (WGS) entry which is preliminary data.</text>
</comment>
<accession>A0A372EMN2</accession>
<dbReference type="Pfam" id="PF03466">
    <property type="entry name" value="LysR_substrate"/>
    <property type="match status" value="1"/>
</dbReference>
<evidence type="ECO:0000256" key="1">
    <source>
        <dbReference type="ARBA" id="ARBA00009437"/>
    </source>
</evidence>
<dbReference type="Gene3D" id="3.40.190.290">
    <property type="match status" value="1"/>
</dbReference>
<proteinExistence type="inferred from homology"/>
<dbReference type="InterPro" id="IPR000847">
    <property type="entry name" value="LysR_HTH_N"/>
</dbReference>
<keyword evidence="7" id="KW-1185">Reference proteome</keyword>
<evidence type="ECO:0000259" key="5">
    <source>
        <dbReference type="PROSITE" id="PS50931"/>
    </source>
</evidence>
<dbReference type="Proteomes" id="UP000261931">
    <property type="component" value="Unassembled WGS sequence"/>
</dbReference>
<dbReference type="SUPFAM" id="SSF46785">
    <property type="entry name" value="Winged helix' DNA-binding domain"/>
    <property type="match status" value="1"/>
</dbReference>
<dbReference type="InterPro" id="IPR036388">
    <property type="entry name" value="WH-like_DNA-bd_sf"/>
</dbReference>
<dbReference type="Gene3D" id="1.10.10.10">
    <property type="entry name" value="Winged helix-like DNA-binding domain superfamily/Winged helix DNA-binding domain"/>
    <property type="match status" value="1"/>
</dbReference>
<protein>
    <submittedName>
        <fullName evidence="6">LysR family transcriptional regulator</fullName>
    </submittedName>
</protein>
<gene>
    <name evidence="6" type="ORF">DY262_03860</name>
</gene>
<dbReference type="SUPFAM" id="SSF53850">
    <property type="entry name" value="Periplasmic binding protein-like II"/>
    <property type="match status" value="1"/>
</dbReference>
<dbReference type="GO" id="GO:0003700">
    <property type="term" value="F:DNA-binding transcription factor activity"/>
    <property type="evidence" value="ECO:0007669"/>
    <property type="project" value="InterPro"/>
</dbReference>
<dbReference type="PANTHER" id="PTHR30126">
    <property type="entry name" value="HTH-TYPE TRANSCRIPTIONAL REGULATOR"/>
    <property type="match status" value="1"/>
</dbReference>
<comment type="similarity">
    <text evidence="1">Belongs to the LysR transcriptional regulatory family.</text>
</comment>
<feature type="domain" description="HTH lysR-type" evidence="5">
    <location>
        <begin position="29"/>
        <end position="81"/>
    </location>
</feature>
<evidence type="ECO:0000256" key="2">
    <source>
        <dbReference type="ARBA" id="ARBA00023015"/>
    </source>
</evidence>
<evidence type="ECO:0000256" key="3">
    <source>
        <dbReference type="ARBA" id="ARBA00023125"/>
    </source>
</evidence>
<organism evidence="6 7">
    <name type="scientific">Hydrogenophaga borbori</name>
    <dbReference type="NCBI Taxonomy" id="2294117"/>
    <lineage>
        <taxon>Bacteria</taxon>
        <taxon>Pseudomonadati</taxon>
        <taxon>Pseudomonadota</taxon>
        <taxon>Betaproteobacteria</taxon>
        <taxon>Burkholderiales</taxon>
        <taxon>Comamonadaceae</taxon>
        <taxon>Hydrogenophaga</taxon>
    </lineage>
</organism>
<dbReference type="PANTHER" id="PTHR30126:SF4">
    <property type="entry name" value="LYSR FAMILY TRANSCRIPTIONAL REGULATOR"/>
    <property type="match status" value="1"/>
</dbReference>
<evidence type="ECO:0000313" key="6">
    <source>
        <dbReference type="EMBL" id="RFP80924.1"/>
    </source>
</evidence>